<reference evidence="2" key="1">
    <citation type="submission" date="2019-08" db="EMBL/GenBank/DDBJ databases">
        <authorList>
            <person name="Kucharzyk K."/>
            <person name="Murdoch R.W."/>
            <person name="Higgins S."/>
            <person name="Loffler F."/>
        </authorList>
    </citation>
    <scope>NUCLEOTIDE SEQUENCE</scope>
</reference>
<name>A0A645H931_9ZZZZ</name>
<sequence>MFAIGAVSVEEPTMITGNAIASVSPNPVSDDATIKINLTENANVNIAIYDLHGAKIIDIVNNDVIAAGTHNIDFNASNLSSGVYVIRMQVNGTILVKEFVKVK</sequence>
<evidence type="ECO:0000313" key="2">
    <source>
        <dbReference type="EMBL" id="MPN35026.1"/>
    </source>
</evidence>
<dbReference type="Pfam" id="PF18962">
    <property type="entry name" value="Por_Secre_tail"/>
    <property type="match status" value="1"/>
</dbReference>
<dbReference type="Gene3D" id="2.60.40.4070">
    <property type="match status" value="1"/>
</dbReference>
<accession>A0A645H931</accession>
<dbReference type="EMBL" id="VSSQ01088362">
    <property type="protein sequence ID" value="MPN35026.1"/>
    <property type="molecule type" value="Genomic_DNA"/>
</dbReference>
<organism evidence="2">
    <name type="scientific">bioreactor metagenome</name>
    <dbReference type="NCBI Taxonomy" id="1076179"/>
    <lineage>
        <taxon>unclassified sequences</taxon>
        <taxon>metagenomes</taxon>
        <taxon>ecological metagenomes</taxon>
    </lineage>
</organism>
<dbReference type="AlphaFoldDB" id="A0A645H931"/>
<dbReference type="InterPro" id="IPR026444">
    <property type="entry name" value="Secre_tail"/>
</dbReference>
<evidence type="ECO:0000259" key="1">
    <source>
        <dbReference type="Pfam" id="PF18962"/>
    </source>
</evidence>
<gene>
    <name evidence="2" type="ORF">SDC9_182520</name>
</gene>
<feature type="domain" description="Secretion system C-terminal sorting" evidence="1">
    <location>
        <begin position="24"/>
        <end position="98"/>
    </location>
</feature>
<proteinExistence type="predicted"/>
<comment type="caution">
    <text evidence="2">The sequence shown here is derived from an EMBL/GenBank/DDBJ whole genome shotgun (WGS) entry which is preliminary data.</text>
</comment>
<protein>
    <recommendedName>
        <fullName evidence="1">Secretion system C-terminal sorting domain-containing protein</fullName>
    </recommendedName>
</protein>
<dbReference type="NCBIfam" id="TIGR04183">
    <property type="entry name" value="Por_Secre_tail"/>
    <property type="match status" value="1"/>
</dbReference>